<dbReference type="Proteomes" id="UP000297890">
    <property type="component" value="Unassembled WGS sequence"/>
</dbReference>
<evidence type="ECO:0000256" key="1">
    <source>
        <dbReference type="SAM" id="SignalP"/>
    </source>
</evidence>
<dbReference type="Gene3D" id="3.90.70.10">
    <property type="entry name" value="Cysteine proteinases"/>
    <property type="match status" value="1"/>
</dbReference>
<organism evidence="3 4">
    <name type="scientific">Candidatus Macondimonas diazotrophica</name>
    <dbReference type="NCBI Taxonomy" id="2305248"/>
    <lineage>
        <taxon>Bacteria</taxon>
        <taxon>Pseudomonadati</taxon>
        <taxon>Pseudomonadota</taxon>
        <taxon>Gammaproteobacteria</taxon>
        <taxon>Chromatiales</taxon>
        <taxon>Ectothiorhodospiraceae</taxon>
        <taxon>Candidatus Macondimonas</taxon>
    </lineage>
</organism>
<keyword evidence="4" id="KW-1185">Reference proteome</keyword>
<dbReference type="OrthoDB" id="5611441at2"/>
<protein>
    <submittedName>
        <fullName evidence="3">Tetratricopeptide repeat protein</fullName>
    </submittedName>
</protein>
<keyword evidence="1" id="KW-0732">Signal</keyword>
<dbReference type="Pfam" id="PF13529">
    <property type="entry name" value="Peptidase_C39_2"/>
    <property type="match status" value="1"/>
</dbReference>
<dbReference type="InterPro" id="IPR011990">
    <property type="entry name" value="TPR-like_helical_dom_sf"/>
</dbReference>
<dbReference type="EMBL" id="SRIO01000007">
    <property type="protein sequence ID" value="TFZ82703.1"/>
    <property type="molecule type" value="Genomic_DNA"/>
</dbReference>
<feature type="signal peptide" evidence="1">
    <location>
        <begin position="1"/>
        <end position="27"/>
    </location>
</feature>
<accession>A0A4Z0F8L5</accession>
<evidence type="ECO:0000313" key="4">
    <source>
        <dbReference type="Proteomes" id="UP000297890"/>
    </source>
</evidence>
<dbReference type="InterPro" id="IPR039564">
    <property type="entry name" value="Peptidase_C39-like"/>
</dbReference>
<dbReference type="RefSeq" id="WP_135281690.1">
    <property type="nucleotide sequence ID" value="NZ_SRIO01000007.1"/>
</dbReference>
<evidence type="ECO:0000313" key="3">
    <source>
        <dbReference type="EMBL" id="TFZ82703.1"/>
    </source>
</evidence>
<dbReference type="Gene3D" id="1.25.40.10">
    <property type="entry name" value="Tetratricopeptide repeat domain"/>
    <property type="match status" value="1"/>
</dbReference>
<gene>
    <name evidence="3" type="ORF">E4680_07000</name>
</gene>
<reference evidence="3 4" key="1">
    <citation type="journal article" date="2019" name="ISME J.">
        <title>Candidatus Macondimonas diazotrophica, a novel gammaproteobacterial genus dominating crude-oil-contaminated coastal sediments.</title>
        <authorList>
            <person name="Karthikeyan S."/>
            <person name="Konstantinidis K."/>
        </authorList>
    </citation>
    <scope>NUCLEOTIDE SEQUENCE [LARGE SCALE GENOMIC DNA]</scope>
    <source>
        <strain evidence="3 4">KTK01</strain>
    </source>
</reference>
<feature type="chain" id="PRO_5021296828" evidence="1">
    <location>
        <begin position="28"/>
        <end position="310"/>
    </location>
</feature>
<proteinExistence type="predicted"/>
<dbReference type="NCBIfam" id="NF033920">
    <property type="entry name" value="C39_PA2778_fam"/>
    <property type="match status" value="1"/>
</dbReference>
<dbReference type="AlphaFoldDB" id="A0A4Z0F8L5"/>
<name>A0A4Z0F8L5_9GAMM</name>
<feature type="domain" description="Peptidase C39-like" evidence="2">
    <location>
        <begin position="42"/>
        <end position="149"/>
    </location>
</feature>
<evidence type="ECO:0000259" key="2">
    <source>
        <dbReference type="Pfam" id="PF13529"/>
    </source>
</evidence>
<comment type="caution">
    <text evidence="3">The sequence shown here is derived from an EMBL/GenBank/DDBJ whole genome shotgun (WGS) entry which is preliminary data.</text>
</comment>
<sequence length="310" mass="33972">MRKKVIRLAAVLAALILLKGCTLTVPALDRPTERMPVQELTDVPFFPQRDYECGPAALAEVLTYSGIARSPDDLVAQVYLPGRQGSLQAEMIAAARRHGRLIYPVKTPREMQDQLQAGWPVLVFQNLGLPQYPRWHYAVLVGWEPGRNVILRSGTTRRAVLNEATFLRTWEWGGAWAQVVLAPGQLPARADPDRYLAAAWNLESIGQTDAALSAYQAATRRWPADDLTWLAWSNLLLDAQGAAAALDAITQGLRHNPDSDALRLNKAGILLALGQPADALPIAREIASRDGVWREQAAGLLRRIEAGDGA</sequence>
<dbReference type="SUPFAM" id="SSF48452">
    <property type="entry name" value="TPR-like"/>
    <property type="match status" value="1"/>
</dbReference>